<evidence type="ECO:0000256" key="7">
    <source>
        <dbReference type="ARBA" id="ARBA00023136"/>
    </source>
</evidence>
<comment type="subcellular location">
    <subcellularLocation>
        <location evidence="1">Cell membrane</location>
        <topology evidence="1">Multi-pass membrane protein</topology>
    </subcellularLocation>
</comment>
<evidence type="ECO:0000256" key="6">
    <source>
        <dbReference type="ARBA" id="ARBA00022989"/>
    </source>
</evidence>
<dbReference type="GO" id="GO:0005886">
    <property type="term" value="C:plasma membrane"/>
    <property type="evidence" value="ECO:0007669"/>
    <property type="project" value="UniProtKB-SubCell"/>
</dbReference>
<evidence type="ECO:0000313" key="10">
    <source>
        <dbReference type="Proteomes" id="UP000550136"/>
    </source>
</evidence>
<dbReference type="PANTHER" id="PTHR33908:SF11">
    <property type="entry name" value="MEMBRANE PROTEIN"/>
    <property type="match status" value="1"/>
</dbReference>
<feature type="transmembrane region" description="Helical" evidence="8">
    <location>
        <begin position="350"/>
        <end position="368"/>
    </location>
</feature>
<dbReference type="RefSeq" id="WP_051121450.1">
    <property type="nucleotide sequence ID" value="NZ_JABEOU010000014.1"/>
</dbReference>
<keyword evidence="2" id="KW-1003">Cell membrane</keyword>
<dbReference type="EMBL" id="JABEOU010000014">
    <property type="protein sequence ID" value="NNG56485.1"/>
    <property type="molecule type" value="Genomic_DNA"/>
</dbReference>
<feature type="transmembrane region" description="Helical" evidence="8">
    <location>
        <begin position="301"/>
        <end position="320"/>
    </location>
</feature>
<sequence>MKDGQGQSGWTGRRGWGGQGGALLLLTLVALAARAQSFGNPVIGFDEQFYLLVGDRMLHGALPYVDIFDRKPIGLFLLYAAARALGAAGGGDGFLAYKLVATGFVIATAYGVQQVARRFAGAVGGLVAAILYILWLNLMEGEGGQSPVFYNALMLVAGAAVLRAVQGRGRLFVQGAVAMAAVGLASQIKYSVLPEGVAFGCILLWRGWRARVPMTRLAGMALVWIALALLPTLAAWSVYAAMGQGPAWLFGNVLSVGGQAARPLTDELEGLAACVGILSPLALVIALGRPWRRVPAEARDGFAVLLIWLAVTVAAVLLYGRFGSPHYAMPIILPAVLVAAPVFGRWRRGWTVAFVVTIALAGQIVLYMSERAKGGAAEAMAVARAATPARGCLYVYDGYPALYMLTGSCLPSRWVFPGHLNTQDEASAAAIGTDPVVEIRRILAARPGAIVDDYPRFAFGNAATRAVLREVLARDYHLAACVPTGPSRMRLVYRPGPGHVPTHCPTSAMLDR</sequence>
<proteinExistence type="predicted"/>
<comment type="caution">
    <text evidence="9">The sequence shown here is derived from an EMBL/GenBank/DDBJ whole genome shotgun (WGS) entry which is preliminary data.</text>
</comment>
<evidence type="ECO:0000256" key="3">
    <source>
        <dbReference type="ARBA" id="ARBA00022676"/>
    </source>
</evidence>
<evidence type="ECO:0000256" key="1">
    <source>
        <dbReference type="ARBA" id="ARBA00004651"/>
    </source>
</evidence>
<evidence type="ECO:0008006" key="11">
    <source>
        <dbReference type="Google" id="ProtNLM"/>
    </source>
</evidence>
<name>A0A7Y2PBJ6_SPHPI</name>
<keyword evidence="5 8" id="KW-0812">Transmembrane</keyword>
<keyword evidence="3" id="KW-0328">Glycosyltransferase</keyword>
<keyword evidence="7 8" id="KW-0472">Membrane</keyword>
<dbReference type="InterPro" id="IPR050297">
    <property type="entry name" value="LipidA_mod_glycosyltrf_83"/>
</dbReference>
<evidence type="ECO:0000256" key="2">
    <source>
        <dbReference type="ARBA" id="ARBA00022475"/>
    </source>
</evidence>
<gene>
    <name evidence="9" type="ORF">HKX06_03695</name>
</gene>
<evidence type="ECO:0000256" key="8">
    <source>
        <dbReference type="SAM" id="Phobius"/>
    </source>
</evidence>
<feature type="transmembrane region" description="Helical" evidence="8">
    <location>
        <begin position="270"/>
        <end position="289"/>
    </location>
</feature>
<feature type="transmembrane region" description="Helical" evidence="8">
    <location>
        <begin position="94"/>
        <end position="112"/>
    </location>
</feature>
<keyword evidence="6 8" id="KW-1133">Transmembrane helix</keyword>
<evidence type="ECO:0000313" key="9">
    <source>
        <dbReference type="EMBL" id="NNG56485.1"/>
    </source>
</evidence>
<keyword evidence="4" id="KW-0808">Transferase</keyword>
<evidence type="ECO:0000256" key="5">
    <source>
        <dbReference type="ARBA" id="ARBA00022692"/>
    </source>
</evidence>
<evidence type="ECO:0000256" key="4">
    <source>
        <dbReference type="ARBA" id="ARBA00022679"/>
    </source>
</evidence>
<feature type="transmembrane region" description="Helical" evidence="8">
    <location>
        <begin position="119"/>
        <end position="136"/>
    </location>
</feature>
<dbReference type="PANTHER" id="PTHR33908">
    <property type="entry name" value="MANNOSYLTRANSFERASE YKCB-RELATED"/>
    <property type="match status" value="1"/>
</dbReference>
<reference evidence="9 10" key="1">
    <citation type="submission" date="2020-05" db="EMBL/GenBank/DDBJ databases">
        <title>Draft Genome Sequences of Sphingomonas sp. Isolated from the International Space Station.</title>
        <authorList>
            <person name="Bijlani S."/>
            <person name="Singh N.K."/>
            <person name="Mason C.E."/>
            <person name="Wang C.C."/>
            <person name="Venkateswaran K."/>
        </authorList>
    </citation>
    <scope>NUCLEOTIDE SEQUENCE [LARGE SCALE GENOMIC DNA]</scope>
    <source>
        <strain evidence="9 10">FKI-L5-BR-P1</strain>
    </source>
</reference>
<feature type="transmembrane region" description="Helical" evidence="8">
    <location>
        <begin position="326"/>
        <end position="343"/>
    </location>
</feature>
<dbReference type="AlphaFoldDB" id="A0A7Y2PBJ6"/>
<dbReference type="Proteomes" id="UP000550136">
    <property type="component" value="Unassembled WGS sequence"/>
</dbReference>
<dbReference type="GO" id="GO:0016763">
    <property type="term" value="F:pentosyltransferase activity"/>
    <property type="evidence" value="ECO:0007669"/>
    <property type="project" value="TreeGrafter"/>
</dbReference>
<accession>A0A7Y2PBJ6</accession>
<feature type="transmembrane region" description="Helical" evidence="8">
    <location>
        <begin position="148"/>
        <end position="165"/>
    </location>
</feature>
<organism evidence="9 10">
    <name type="scientific">Sphingomonas paucimobilis</name>
    <name type="common">Pseudomonas paucimobilis</name>
    <dbReference type="NCBI Taxonomy" id="13689"/>
    <lineage>
        <taxon>Bacteria</taxon>
        <taxon>Pseudomonadati</taxon>
        <taxon>Pseudomonadota</taxon>
        <taxon>Alphaproteobacteria</taxon>
        <taxon>Sphingomonadales</taxon>
        <taxon>Sphingomonadaceae</taxon>
        <taxon>Sphingomonas</taxon>
    </lineage>
</organism>
<dbReference type="GO" id="GO:0009103">
    <property type="term" value="P:lipopolysaccharide biosynthetic process"/>
    <property type="evidence" value="ECO:0007669"/>
    <property type="project" value="UniProtKB-ARBA"/>
</dbReference>
<protein>
    <recommendedName>
        <fullName evidence="11">Glycosyltransferase RgtA/B/C/D-like domain-containing protein</fullName>
    </recommendedName>
</protein>
<feature type="transmembrane region" description="Helical" evidence="8">
    <location>
        <begin position="217"/>
        <end position="239"/>
    </location>
</feature>